<name>A0ACC5ZTM6_9RHOB</name>
<evidence type="ECO:0000313" key="2">
    <source>
        <dbReference type="Proteomes" id="UP001203036"/>
    </source>
</evidence>
<reference evidence="1" key="1">
    <citation type="submission" date="2022-06" db="EMBL/GenBank/DDBJ databases">
        <title>Lutimaribacter sp. EGI FJ00013, a novel bacterium isolated from a salt lake sediment enrichment.</title>
        <authorList>
            <person name="Gao L."/>
            <person name="Fang B.-Z."/>
            <person name="Li W.-J."/>
        </authorList>
    </citation>
    <scope>NUCLEOTIDE SEQUENCE</scope>
    <source>
        <strain evidence="1">EGI FJ00013</strain>
    </source>
</reference>
<proteinExistence type="predicted"/>
<dbReference type="Proteomes" id="UP001203036">
    <property type="component" value="Unassembled WGS sequence"/>
</dbReference>
<comment type="caution">
    <text evidence="1">The sequence shown here is derived from an EMBL/GenBank/DDBJ whole genome shotgun (WGS) entry which is preliminary data.</text>
</comment>
<dbReference type="EMBL" id="JAMQGO010000001">
    <property type="protein sequence ID" value="MCM2560904.1"/>
    <property type="molecule type" value="Genomic_DNA"/>
</dbReference>
<accession>A0ACC5ZTM6</accession>
<keyword evidence="2" id="KW-1185">Reference proteome</keyword>
<gene>
    <name evidence="1" type="ORF">M8744_01980</name>
</gene>
<sequence>MTGKPTPLFLERRSYRQRRVIDAARLLPVLGAVLFGLPLLWPRGAEDAVRTSSSILYVFGVWLILVCLAFVISRKVEDEGDGSTDTNDEGRP</sequence>
<organism evidence="1 2">
    <name type="scientific">Lutimaribacter degradans</name>
    <dbReference type="NCBI Taxonomy" id="2945989"/>
    <lineage>
        <taxon>Bacteria</taxon>
        <taxon>Pseudomonadati</taxon>
        <taxon>Pseudomonadota</taxon>
        <taxon>Alphaproteobacteria</taxon>
        <taxon>Rhodobacterales</taxon>
        <taxon>Roseobacteraceae</taxon>
        <taxon>Lutimaribacter</taxon>
    </lineage>
</organism>
<evidence type="ECO:0000313" key="1">
    <source>
        <dbReference type="EMBL" id="MCM2560904.1"/>
    </source>
</evidence>
<protein>
    <submittedName>
        <fullName evidence="1">Uncharacterized protein</fullName>
    </submittedName>
</protein>